<dbReference type="GO" id="GO:0019305">
    <property type="term" value="P:dTDP-rhamnose biosynthetic process"/>
    <property type="evidence" value="ECO:0007669"/>
    <property type="project" value="UniProtKB-UniPathway"/>
</dbReference>
<comment type="function">
    <text evidence="2">Catalyzes the reduction of dTDP-6-deoxy-L-lyxo-4-hexulose to yield dTDP-L-rhamnose.</text>
</comment>
<protein>
    <recommendedName>
        <fullName evidence="2">dTDP-4-dehydrorhamnose reductase</fullName>
        <ecNumber evidence="2">1.1.1.133</ecNumber>
    </recommendedName>
</protein>
<evidence type="ECO:0000313" key="5">
    <source>
        <dbReference type="Proteomes" id="UP000230821"/>
    </source>
</evidence>
<evidence type="ECO:0000256" key="1">
    <source>
        <dbReference type="ARBA" id="ARBA00010944"/>
    </source>
</evidence>
<dbReference type="PANTHER" id="PTHR10491">
    <property type="entry name" value="DTDP-4-DEHYDRORHAMNOSE REDUCTASE"/>
    <property type="match status" value="1"/>
</dbReference>
<comment type="similarity">
    <text evidence="1 2">Belongs to the dTDP-4-dehydrorhamnose reductase family.</text>
</comment>
<keyword evidence="2" id="KW-0521">NADP</keyword>
<proteinExistence type="inferred from homology"/>
<dbReference type="GO" id="GO:0008831">
    <property type="term" value="F:dTDP-4-dehydrorhamnose reductase activity"/>
    <property type="evidence" value="ECO:0007669"/>
    <property type="project" value="UniProtKB-EC"/>
</dbReference>
<dbReference type="InterPro" id="IPR005913">
    <property type="entry name" value="dTDP_dehydrorham_reduct"/>
</dbReference>
<feature type="domain" description="RmlD-like substrate binding" evidence="3">
    <location>
        <begin position="15"/>
        <end position="301"/>
    </location>
</feature>
<name>A0A2G6KFC5_9BACT</name>
<dbReference type="SUPFAM" id="SSF51735">
    <property type="entry name" value="NAD(P)-binding Rossmann-fold domains"/>
    <property type="match status" value="1"/>
</dbReference>
<comment type="pathway">
    <text evidence="2">Carbohydrate biosynthesis; dTDP-L-rhamnose biosynthesis.</text>
</comment>
<sequence>MTPENSLNNARQHLKVLVTGSRGMLGTDAVDTFQRAGYEVVECDLHNCDILNIAQIETLVSSSRPDVIIHTAAYTDVDRAESDEAGALRLNEIGTKNVALVAKKYQAKIVYISTDYVFDGTQDSPYTEDALPNPIGVYGKTKLRGEQQILNLWEHESCSAGPDFLIVRIAWLYGIHGKNFVSAILQRAQQQDTLRVVNDQVGSPTYTRDVADAILALLSHHARGILHVTNSGRCSWFDFAKAILESANLSHVIVEPISTVELRRPAPRPAFSVLDTSKFTVTTGQTLRHWKEGLAAYFHELHS</sequence>
<accession>A0A2G6KFC5</accession>
<dbReference type="Gene3D" id="3.40.50.720">
    <property type="entry name" value="NAD(P)-binding Rossmann-like Domain"/>
    <property type="match status" value="1"/>
</dbReference>
<dbReference type="Gene3D" id="3.90.25.10">
    <property type="entry name" value="UDP-galactose 4-epimerase, domain 1"/>
    <property type="match status" value="1"/>
</dbReference>
<gene>
    <name evidence="4" type="primary">rfbD</name>
    <name evidence="4" type="ORF">CSA56_11325</name>
</gene>
<dbReference type="InterPro" id="IPR036291">
    <property type="entry name" value="NAD(P)-bd_dom_sf"/>
</dbReference>
<evidence type="ECO:0000313" key="4">
    <source>
        <dbReference type="EMBL" id="PIE33509.1"/>
    </source>
</evidence>
<organism evidence="4 5">
    <name type="scientific">candidate division KSB3 bacterium</name>
    <dbReference type="NCBI Taxonomy" id="2044937"/>
    <lineage>
        <taxon>Bacteria</taxon>
        <taxon>candidate division KSB3</taxon>
    </lineage>
</organism>
<dbReference type="Pfam" id="PF04321">
    <property type="entry name" value="RmlD_sub_bind"/>
    <property type="match status" value="1"/>
</dbReference>
<comment type="caution">
    <text evidence="4">The sequence shown here is derived from an EMBL/GenBank/DDBJ whole genome shotgun (WGS) entry which is preliminary data.</text>
</comment>
<dbReference type="UniPathway" id="UPA00124"/>
<evidence type="ECO:0000259" key="3">
    <source>
        <dbReference type="Pfam" id="PF04321"/>
    </source>
</evidence>
<dbReference type="PANTHER" id="PTHR10491:SF4">
    <property type="entry name" value="METHIONINE ADENOSYLTRANSFERASE 2 SUBUNIT BETA"/>
    <property type="match status" value="1"/>
</dbReference>
<keyword evidence="2" id="KW-0560">Oxidoreductase</keyword>
<dbReference type="EMBL" id="PDSK01000097">
    <property type="protein sequence ID" value="PIE33509.1"/>
    <property type="molecule type" value="Genomic_DNA"/>
</dbReference>
<evidence type="ECO:0000256" key="2">
    <source>
        <dbReference type="RuleBase" id="RU364082"/>
    </source>
</evidence>
<dbReference type="Proteomes" id="UP000230821">
    <property type="component" value="Unassembled WGS sequence"/>
</dbReference>
<dbReference type="CDD" id="cd05254">
    <property type="entry name" value="dTDP_HR_like_SDR_e"/>
    <property type="match status" value="1"/>
</dbReference>
<dbReference type="AlphaFoldDB" id="A0A2G6KFC5"/>
<reference evidence="4 5" key="1">
    <citation type="submission" date="2017-10" db="EMBL/GenBank/DDBJ databases">
        <title>Novel microbial diversity and functional potential in the marine mammal oral microbiome.</title>
        <authorList>
            <person name="Dudek N.K."/>
            <person name="Sun C.L."/>
            <person name="Burstein D."/>
            <person name="Kantor R.S."/>
            <person name="Aliaga Goltsman D.S."/>
            <person name="Bik E.M."/>
            <person name="Thomas B.C."/>
            <person name="Banfield J.F."/>
            <person name="Relman D.A."/>
        </authorList>
    </citation>
    <scope>NUCLEOTIDE SEQUENCE [LARGE SCALE GENOMIC DNA]</scope>
    <source>
        <strain evidence="4">DOLJORAL78_47_16</strain>
    </source>
</reference>
<dbReference type="InterPro" id="IPR029903">
    <property type="entry name" value="RmlD-like-bd"/>
</dbReference>
<dbReference type="EC" id="1.1.1.133" evidence="2"/>
<dbReference type="NCBIfam" id="TIGR01214">
    <property type="entry name" value="rmlD"/>
    <property type="match status" value="1"/>
</dbReference>
<dbReference type="GO" id="GO:0005829">
    <property type="term" value="C:cytosol"/>
    <property type="evidence" value="ECO:0007669"/>
    <property type="project" value="TreeGrafter"/>
</dbReference>